<keyword evidence="3" id="KW-0493">Microtubule</keyword>
<dbReference type="Gene3D" id="1.20.58.90">
    <property type="match status" value="1"/>
</dbReference>
<dbReference type="Proteomes" id="UP000245942">
    <property type="component" value="Unassembled WGS sequence"/>
</dbReference>
<protein>
    <recommendedName>
        <fullName evidence="3">Tubulin-specific chaperone A</fullName>
    </recommendedName>
</protein>
<dbReference type="GO" id="GO:0007023">
    <property type="term" value="P:post-chaperonin tubulin folding pathway"/>
    <property type="evidence" value="ECO:0007669"/>
    <property type="project" value="UniProtKB-UniRule"/>
</dbReference>
<keyword evidence="3" id="KW-0206">Cytoskeleton</keyword>
<dbReference type="PANTHER" id="PTHR21500">
    <property type="entry name" value="TUBULIN-SPECIFIC CHAPERONE A"/>
    <property type="match status" value="1"/>
</dbReference>
<dbReference type="InterPro" id="IPR004226">
    <property type="entry name" value="TBCA"/>
</dbReference>
<evidence type="ECO:0000256" key="3">
    <source>
        <dbReference type="RuleBase" id="RU364030"/>
    </source>
</evidence>
<dbReference type="RefSeq" id="XP_025351324.1">
    <property type="nucleotide sequence ID" value="XM_025491474.1"/>
</dbReference>
<name>A0A316UGV9_9BASI</name>
<dbReference type="Pfam" id="PF02970">
    <property type="entry name" value="TBCA"/>
    <property type="match status" value="1"/>
</dbReference>
<organism evidence="4 5">
    <name type="scientific">Pseudomicrostroma glucosiphilum</name>
    <dbReference type="NCBI Taxonomy" id="1684307"/>
    <lineage>
        <taxon>Eukaryota</taxon>
        <taxon>Fungi</taxon>
        <taxon>Dikarya</taxon>
        <taxon>Basidiomycota</taxon>
        <taxon>Ustilaginomycotina</taxon>
        <taxon>Exobasidiomycetes</taxon>
        <taxon>Microstromatales</taxon>
        <taxon>Microstromatales incertae sedis</taxon>
        <taxon>Pseudomicrostroma</taxon>
    </lineage>
</organism>
<dbReference type="STRING" id="1684307.A0A316UGV9"/>
<evidence type="ECO:0000313" key="5">
    <source>
        <dbReference type="Proteomes" id="UP000245942"/>
    </source>
</evidence>
<accession>A0A316UGV9</accession>
<comment type="subcellular location">
    <subcellularLocation>
        <location evidence="3">Cytoplasm</location>
        <location evidence="3">Cytoskeleton</location>
    </subcellularLocation>
</comment>
<proteinExistence type="inferred from homology"/>
<evidence type="ECO:0000256" key="2">
    <source>
        <dbReference type="ARBA" id="ARBA00023186"/>
    </source>
</evidence>
<dbReference type="GO" id="GO:0005874">
    <property type="term" value="C:microtubule"/>
    <property type="evidence" value="ECO:0007669"/>
    <property type="project" value="UniProtKB-KW"/>
</dbReference>
<keyword evidence="2 3" id="KW-0143">Chaperone</keyword>
<dbReference type="GO" id="GO:0005829">
    <property type="term" value="C:cytosol"/>
    <property type="evidence" value="ECO:0007669"/>
    <property type="project" value="TreeGrafter"/>
</dbReference>
<gene>
    <name evidence="4" type="ORF">BCV69DRAFT_280061</name>
</gene>
<evidence type="ECO:0000256" key="1">
    <source>
        <dbReference type="ARBA" id="ARBA00006806"/>
    </source>
</evidence>
<dbReference type="GO" id="GO:0007021">
    <property type="term" value="P:tubulin complex assembly"/>
    <property type="evidence" value="ECO:0007669"/>
    <property type="project" value="UniProtKB-UniRule"/>
</dbReference>
<comment type="subunit">
    <text evidence="3">Supercomplex made of cofactors A to E. Cofactors A and D function by capturing and stabilizing tubulin in a quasi-native conformation. Cofactor E binds to the cofactor D-tubulin complex; interaction with cofactor C then causes the release of tubulin polypeptides that are committed to the native state.</text>
</comment>
<dbReference type="GeneID" id="37013208"/>
<dbReference type="SUPFAM" id="SSF46988">
    <property type="entry name" value="Tubulin chaperone cofactor A"/>
    <property type="match status" value="1"/>
</dbReference>
<sequence>MGDEVAIKRQLNIKTGVVKRLTKETGMYVKEAQEQQTKLDKATAEGQDEWDVKNQQRILQDCAQMIPDSQRRLEAAVEDLEIYLEGLDSDLVESEEAKGAQEAVKLAKASSSTDAAA</sequence>
<dbReference type="OrthoDB" id="296187at2759"/>
<dbReference type="InterPro" id="IPR036126">
    <property type="entry name" value="TBCA_sf"/>
</dbReference>
<dbReference type="GO" id="GO:0048487">
    <property type="term" value="F:beta-tubulin binding"/>
    <property type="evidence" value="ECO:0007669"/>
    <property type="project" value="InterPro"/>
</dbReference>
<dbReference type="AlphaFoldDB" id="A0A316UGV9"/>
<dbReference type="PANTHER" id="PTHR21500:SF0">
    <property type="entry name" value="TUBULIN-SPECIFIC CHAPERONE A"/>
    <property type="match status" value="1"/>
</dbReference>
<dbReference type="EMBL" id="KZ819321">
    <property type="protein sequence ID" value="PWN24164.1"/>
    <property type="molecule type" value="Genomic_DNA"/>
</dbReference>
<evidence type="ECO:0000313" key="4">
    <source>
        <dbReference type="EMBL" id="PWN24164.1"/>
    </source>
</evidence>
<keyword evidence="3" id="KW-0963">Cytoplasm</keyword>
<keyword evidence="5" id="KW-1185">Reference proteome</keyword>
<comment type="similarity">
    <text evidence="1 3">Belongs to the TBCA family.</text>
</comment>
<reference evidence="4 5" key="1">
    <citation type="journal article" date="2018" name="Mol. Biol. Evol.">
        <title>Broad Genomic Sampling Reveals a Smut Pathogenic Ancestry of the Fungal Clade Ustilaginomycotina.</title>
        <authorList>
            <person name="Kijpornyongpan T."/>
            <person name="Mondo S.J."/>
            <person name="Barry K."/>
            <person name="Sandor L."/>
            <person name="Lee J."/>
            <person name="Lipzen A."/>
            <person name="Pangilinan J."/>
            <person name="LaButti K."/>
            <person name="Hainaut M."/>
            <person name="Henrissat B."/>
            <person name="Grigoriev I.V."/>
            <person name="Spatafora J.W."/>
            <person name="Aime M.C."/>
        </authorList>
    </citation>
    <scope>NUCLEOTIDE SEQUENCE [LARGE SCALE GENOMIC DNA]</scope>
    <source>
        <strain evidence="4 5">MCA 4718</strain>
    </source>
</reference>